<feature type="region of interest" description="Disordered" evidence="1">
    <location>
        <begin position="65"/>
        <end position="120"/>
    </location>
</feature>
<protein>
    <submittedName>
        <fullName evidence="2">Uncharacterized protein</fullName>
    </submittedName>
</protein>
<accession>A0A0B6Y4X8</accession>
<organism evidence="2">
    <name type="scientific">Arion vulgaris</name>
    <dbReference type="NCBI Taxonomy" id="1028688"/>
    <lineage>
        <taxon>Eukaryota</taxon>
        <taxon>Metazoa</taxon>
        <taxon>Spiralia</taxon>
        <taxon>Lophotrochozoa</taxon>
        <taxon>Mollusca</taxon>
        <taxon>Gastropoda</taxon>
        <taxon>Heterobranchia</taxon>
        <taxon>Euthyneura</taxon>
        <taxon>Panpulmonata</taxon>
        <taxon>Eupulmonata</taxon>
        <taxon>Stylommatophora</taxon>
        <taxon>Helicina</taxon>
        <taxon>Arionoidea</taxon>
        <taxon>Arionidae</taxon>
        <taxon>Arion</taxon>
    </lineage>
</organism>
<dbReference type="EMBL" id="HACG01003690">
    <property type="protein sequence ID" value="CEK50555.1"/>
    <property type="molecule type" value="Transcribed_RNA"/>
</dbReference>
<gene>
    <name evidence="2" type="primary">ORF11109</name>
</gene>
<evidence type="ECO:0000313" key="2">
    <source>
        <dbReference type="EMBL" id="CEK50555.1"/>
    </source>
</evidence>
<feature type="compositionally biased region" description="Polar residues" evidence="1">
    <location>
        <begin position="73"/>
        <end position="93"/>
    </location>
</feature>
<feature type="non-terminal residue" evidence="2">
    <location>
        <position position="1"/>
    </location>
</feature>
<name>A0A0B6Y4X8_9EUPU</name>
<evidence type="ECO:0000256" key="1">
    <source>
        <dbReference type="SAM" id="MobiDB-lite"/>
    </source>
</evidence>
<feature type="non-terminal residue" evidence="2">
    <location>
        <position position="120"/>
    </location>
</feature>
<reference evidence="2" key="1">
    <citation type="submission" date="2014-12" db="EMBL/GenBank/DDBJ databases">
        <title>Insight into the proteome of Arion vulgaris.</title>
        <authorList>
            <person name="Aradska J."/>
            <person name="Bulat T."/>
            <person name="Smidak R."/>
            <person name="Sarate P."/>
            <person name="Gangsoo J."/>
            <person name="Sialana F."/>
            <person name="Bilban M."/>
            <person name="Lubec G."/>
        </authorList>
    </citation>
    <scope>NUCLEOTIDE SEQUENCE</scope>
    <source>
        <tissue evidence="2">Skin</tissue>
    </source>
</reference>
<proteinExistence type="predicted"/>
<dbReference type="AlphaFoldDB" id="A0A0B6Y4X8"/>
<sequence>QAGNFKRNTIPDPEQHHGTTAQQLPSRVASLRQNEHNNSNSYQLSKPFAQTQGFCRKIRPVKSDNHATLFPGQIQNQSSSHRQNFSESHAQHSNHMRPPLNAANVPRYPQAVRMVSPSTT</sequence>
<feature type="region of interest" description="Disordered" evidence="1">
    <location>
        <begin position="1"/>
        <end position="25"/>
    </location>
</feature>